<dbReference type="PIRSF" id="PIRSF006092">
    <property type="entry name" value="GreA_GreB"/>
    <property type="match status" value="1"/>
</dbReference>
<evidence type="ECO:0000256" key="9">
    <source>
        <dbReference type="RuleBase" id="RU000556"/>
    </source>
</evidence>
<dbReference type="PROSITE" id="PS00829">
    <property type="entry name" value="GREAB_1"/>
    <property type="match status" value="1"/>
</dbReference>
<dbReference type="Proteomes" id="UP000268192">
    <property type="component" value="Chromosome"/>
</dbReference>
<comment type="similarity">
    <text evidence="1 8 9">Belongs to the GreA/GreB family.</text>
</comment>
<evidence type="ECO:0000256" key="1">
    <source>
        <dbReference type="ARBA" id="ARBA00008213"/>
    </source>
</evidence>
<feature type="domain" description="Transcription elongation factor GreA/GreB C-terminal" evidence="10">
    <location>
        <begin position="83"/>
        <end position="156"/>
    </location>
</feature>
<dbReference type="GO" id="GO:0003677">
    <property type="term" value="F:DNA binding"/>
    <property type="evidence" value="ECO:0007669"/>
    <property type="project" value="UniProtKB-UniRule"/>
</dbReference>
<dbReference type="Pfam" id="PF03449">
    <property type="entry name" value="GreA_GreB_N"/>
    <property type="match status" value="1"/>
</dbReference>
<dbReference type="FunFam" id="1.10.287.180:FF:000001">
    <property type="entry name" value="Transcription elongation factor GreA"/>
    <property type="match status" value="1"/>
</dbReference>
<dbReference type="GO" id="GO:0070063">
    <property type="term" value="F:RNA polymerase binding"/>
    <property type="evidence" value="ECO:0007669"/>
    <property type="project" value="InterPro"/>
</dbReference>
<dbReference type="NCBIfam" id="NF001264">
    <property type="entry name" value="PRK00226.1-5"/>
    <property type="match status" value="1"/>
</dbReference>
<dbReference type="PANTHER" id="PTHR30437:SF4">
    <property type="entry name" value="TRANSCRIPTION ELONGATION FACTOR GREA"/>
    <property type="match status" value="1"/>
</dbReference>
<dbReference type="EMBL" id="CP032509">
    <property type="protein sequence ID" value="AZN71192.1"/>
    <property type="molecule type" value="Genomic_DNA"/>
</dbReference>
<evidence type="ECO:0000256" key="4">
    <source>
        <dbReference type="ARBA" id="ARBA00023125"/>
    </source>
</evidence>
<dbReference type="InterPro" id="IPR036805">
    <property type="entry name" value="Tscrpt_elong_fac_GreA/B_N_sf"/>
</dbReference>
<proteinExistence type="inferred from homology"/>
<evidence type="ECO:0000256" key="7">
    <source>
        <dbReference type="ARBA" id="ARBA00030776"/>
    </source>
</evidence>
<evidence type="ECO:0000313" key="12">
    <source>
        <dbReference type="EMBL" id="AZN71192.1"/>
    </source>
</evidence>
<dbReference type="GO" id="GO:0032784">
    <property type="term" value="P:regulation of DNA-templated transcription elongation"/>
    <property type="evidence" value="ECO:0007669"/>
    <property type="project" value="UniProtKB-UniRule"/>
</dbReference>
<dbReference type="HAMAP" id="MF_00105">
    <property type="entry name" value="GreA_GreB"/>
    <property type="match status" value="1"/>
</dbReference>
<evidence type="ECO:0000313" key="13">
    <source>
        <dbReference type="Proteomes" id="UP000268192"/>
    </source>
</evidence>
<dbReference type="SUPFAM" id="SSF54534">
    <property type="entry name" value="FKBP-like"/>
    <property type="match status" value="1"/>
</dbReference>
<dbReference type="GO" id="GO:0006354">
    <property type="term" value="P:DNA-templated transcription elongation"/>
    <property type="evidence" value="ECO:0007669"/>
    <property type="project" value="TreeGrafter"/>
</dbReference>
<dbReference type="SUPFAM" id="SSF46557">
    <property type="entry name" value="GreA transcript cleavage protein, N-terminal domain"/>
    <property type="match status" value="1"/>
</dbReference>
<keyword evidence="3 8" id="KW-0805">Transcription regulation</keyword>
<dbReference type="GO" id="GO:0003746">
    <property type="term" value="F:translation elongation factor activity"/>
    <property type="evidence" value="ECO:0007669"/>
    <property type="project" value="UniProtKB-KW"/>
</dbReference>
<dbReference type="Gene3D" id="1.10.287.180">
    <property type="entry name" value="Transcription elongation factor, GreA/GreB, N-terminal domain"/>
    <property type="match status" value="1"/>
</dbReference>
<evidence type="ECO:0000259" key="11">
    <source>
        <dbReference type="Pfam" id="PF03449"/>
    </source>
</evidence>
<dbReference type="InterPro" id="IPR001437">
    <property type="entry name" value="Tscrpt_elong_fac_GreA/B_C"/>
</dbReference>
<keyword evidence="5 8" id="KW-0804">Transcription</keyword>
<dbReference type="InterPro" id="IPR006359">
    <property type="entry name" value="Tscrpt_elong_fac_GreA"/>
</dbReference>
<evidence type="ECO:0000256" key="8">
    <source>
        <dbReference type="HAMAP-Rule" id="MF_00105"/>
    </source>
</evidence>
<dbReference type="NCBIfam" id="TIGR01462">
    <property type="entry name" value="greA"/>
    <property type="match status" value="1"/>
</dbReference>
<sequence length="158" mass="17396">MVDKVPMTPSGFKKLQEELRMRQQEERPRIIEAISEARAHGDLSENAEYHAAKEAQSHNEGRITELEDLLARAEVIDLTKMSGDTVKFGATVKIVDEDTEEEKTYQIVGDQEADVKDGRISISSPISRALIGKSVGDSIEVNAPGGSKAYEILAINWG</sequence>
<dbReference type="InterPro" id="IPR036953">
    <property type="entry name" value="GreA/GreB_C_sf"/>
</dbReference>
<evidence type="ECO:0000259" key="10">
    <source>
        <dbReference type="Pfam" id="PF01272"/>
    </source>
</evidence>
<accession>A0A3Q8XPY2</accession>
<dbReference type="NCBIfam" id="NF001263">
    <property type="entry name" value="PRK00226.1-4"/>
    <property type="match status" value="1"/>
</dbReference>
<feature type="domain" description="Transcription elongation factor GreA/GreB N-terminal" evidence="11">
    <location>
        <begin position="5"/>
        <end position="75"/>
    </location>
</feature>
<dbReference type="InterPro" id="IPR023459">
    <property type="entry name" value="Tscrpt_elong_fac_GreA/B_fam"/>
</dbReference>
<evidence type="ECO:0000256" key="2">
    <source>
        <dbReference type="ARBA" id="ARBA00013729"/>
    </source>
</evidence>
<protein>
    <recommendedName>
        <fullName evidence="2 8">Transcription elongation factor GreA</fullName>
    </recommendedName>
    <alternativeName>
        <fullName evidence="7 8">Transcript cleavage factor GreA</fullName>
    </alternativeName>
</protein>
<name>A0A3Q8XPY2_9HYPH</name>
<dbReference type="InterPro" id="IPR022691">
    <property type="entry name" value="Tscrpt_elong_fac_GreA/B_N"/>
</dbReference>
<dbReference type="Pfam" id="PF01272">
    <property type="entry name" value="GreA_GreB"/>
    <property type="match status" value="1"/>
</dbReference>
<keyword evidence="4 8" id="KW-0238">DNA-binding</keyword>
<gene>
    <name evidence="8 12" type="primary">greA</name>
    <name evidence="12" type="ORF">D5400_07825</name>
</gene>
<comment type="function">
    <text evidence="6 8 9">Necessary for efficient RNA polymerase transcription elongation past template-encoded arresting sites. The arresting sites in DNA have the property of trapping a certain fraction of elongating RNA polymerases that pass through, resulting in locked ternary complexes. Cleavage of the nascent transcript by cleavage factors such as GreA or GreB allows the resumption of elongation from the new 3'terminus. GreA releases sequences of 2 to 3 nucleotides.</text>
</comment>
<dbReference type="OrthoDB" id="9808774at2"/>
<dbReference type="Gene3D" id="3.10.50.30">
    <property type="entry name" value="Transcription elongation factor, GreA/GreB, C-terminal domain"/>
    <property type="match status" value="1"/>
</dbReference>
<dbReference type="AlphaFoldDB" id="A0A3Q8XPY2"/>
<reference evidence="12 13" key="1">
    <citation type="submission" date="2018-09" db="EMBL/GenBank/DDBJ databases">
        <title>Marinorhizobium profundi gen. nov., sp. nov., isolated from a deep-sea sediment sample from the New Britain Trench and proposal of Marinorhizobiaceae fam. nov. in the order Rhizobiales of the class Alphaproteobacteria.</title>
        <authorList>
            <person name="Cao J."/>
        </authorList>
    </citation>
    <scope>NUCLEOTIDE SEQUENCE [LARGE SCALE GENOMIC DNA]</scope>
    <source>
        <strain evidence="12 13">WS11</strain>
    </source>
</reference>
<keyword evidence="12" id="KW-0648">Protein biosynthesis</keyword>
<dbReference type="InterPro" id="IPR028624">
    <property type="entry name" value="Tscrpt_elong_fac_GreA/B"/>
</dbReference>
<dbReference type="FunFam" id="3.10.50.30:FF:000001">
    <property type="entry name" value="Transcription elongation factor GreA"/>
    <property type="match status" value="1"/>
</dbReference>
<dbReference type="RefSeq" id="WP_126009233.1">
    <property type="nucleotide sequence ID" value="NZ_CP032509.1"/>
</dbReference>
<evidence type="ECO:0000256" key="5">
    <source>
        <dbReference type="ARBA" id="ARBA00023163"/>
    </source>
</evidence>
<dbReference type="InterPro" id="IPR018151">
    <property type="entry name" value="TF_GreA/GreB_CS"/>
</dbReference>
<keyword evidence="13" id="KW-1185">Reference proteome</keyword>
<keyword evidence="12" id="KW-0251">Elongation factor</keyword>
<dbReference type="NCBIfam" id="NF001261">
    <property type="entry name" value="PRK00226.1-2"/>
    <property type="match status" value="1"/>
</dbReference>
<evidence type="ECO:0000256" key="6">
    <source>
        <dbReference type="ARBA" id="ARBA00024916"/>
    </source>
</evidence>
<dbReference type="KEGG" id="abaw:D5400_07825"/>
<organism evidence="12 13">
    <name type="scientific">Georhizobium profundi</name>
    <dbReference type="NCBI Taxonomy" id="2341112"/>
    <lineage>
        <taxon>Bacteria</taxon>
        <taxon>Pseudomonadati</taxon>
        <taxon>Pseudomonadota</taxon>
        <taxon>Alphaproteobacteria</taxon>
        <taxon>Hyphomicrobiales</taxon>
        <taxon>Rhizobiaceae</taxon>
        <taxon>Georhizobium</taxon>
    </lineage>
</organism>
<dbReference type="PANTHER" id="PTHR30437">
    <property type="entry name" value="TRANSCRIPTION ELONGATION FACTOR GREA"/>
    <property type="match status" value="1"/>
</dbReference>
<evidence type="ECO:0000256" key="3">
    <source>
        <dbReference type="ARBA" id="ARBA00023015"/>
    </source>
</evidence>